<evidence type="ECO:0000259" key="7">
    <source>
        <dbReference type="Pfam" id="PF14322"/>
    </source>
</evidence>
<feature type="domain" description="SusD-like N-terminal" evidence="7">
    <location>
        <begin position="93"/>
        <end position="222"/>
    </location>
</feature>
<evidence type="ECO:0000256" key="5">
    <source>
        <dbReference type="ARBA" id="ARBA00023237"/>
    </source>
</evidence>
<comment type="subcellular location">
    <subcellularLocation>
        <location evidence="1">Cell outer membrane</location>
    </subcellularLocation>
</comment>
<dbReference type="Pfam" id="PF07980">
    <property type="entry name" value="SusD_RagB"/>
    <property type="match status" value="1"/>
</dbReference>
<keyword evidence="3" id="KW-0732">Signal</keyword>
<sequence length="466" mass="51913">MKNIHILLIGVLLTSAAACKKFVDTPVPKNELVSGLVFSDDKSATASVTGIYSNMNAFNYQYANILMSYLNGMLAGDVYYFSAFASYDVFKFNELLPSSQYVETMWGNQYGFIYQANSCIEGLTGAQGLTPAVRSQLLGEAYFVRAFMHFYLVNMYGDVPLITSTNYKVNNVKARENTAVVYDTIISDLKKAESLMGADYPTGKRIRPNKAAASALLARAYLYTGKWPEAEAAANAVLTNGRYSLLQDLNSVFLADSREALWQLQPVNVAGGRNTWEGFATVPATATGTAIFRLDSVNLIHKFDTTTDLRFKKWVDNRKAAATGNIAYYFPYKYKVRTSTSSTITENSMVMRLAEQFLIRAEARIQQDKLTEGRSDLDSIRLRAGLTALPTSLDKPALLLATEKERQLELFAEWGHRWFDLKRTGRAPAVLKPIKGDKWQDTDVLYPIPAAARSTNINLTQNLGYN</sequence>
<keyword evidence="9" id="KW-1185">Reference proteome</keyword>
<organism evidence="8 9">
    <name type="scientific">Chitinophaga alhagiae</name>
    <dbReference type="NCBI Taxonomy" id="2203219"/>
    <lineage>
        <taxon>Bacteria</taxon>
        <taxon>Pseudomonadati</taxon>
        <taxon>Bacteroidota</taxon>
        <taxon>Chitinophagia</taxon>
        <taxon>Chitinophagales</taxon>
        <taxon>Chitinophagaceae</taxon>
        <taxon>Chitinophaga</taxon>
    </lineage>
</organism>
<dbReference type="PROSITE" id="PS51257">
    <property type="entry name" value="PROKAR_LIPOPROTEIN"/>
    <property type="match status" value="1"/>
</dbReference>
<dbReference type="RefSeq" id="WP_119078256.1">
    <property type="nucleotide sequence ID" value="NZ_CP029600.1"/>
</dbReference>
<evidence type="ECO:0000313" key="9">
    <source>
        <dbReference type="Proteomes" id="UP000246099"/>
    </source>
</evidence>
<evidence type="ECO:0000256" key="2">
    <source>
        <dbReference type="ARBA" id="ARBA00006275"/>
    </source>
</evidence>
<feature type="domain" description="RagB/SusD" evidence="6">
    <location>
        <begin position="320"/>
        <end position="465"/>
    </location>
</feature>
<evidence type="ECO:0000256" key="3">
    <source>
        <dbReference type="ARBA" id="ARBA00022729"/>
    </source>
</evidence>
<proteinExistence type="inferred from homology"/>
<protein>
    <submittedName>
        <fullName evidence="8">RagB/SusD family nutrient uptake outer membrane protein</fullName>
    </submittedName>
</protein>
<keyword evidence="5" id="KW-0998">Cell outer membrane</keyword>
<dbReference type="CDD" id="cd08977">
    <property type="entry name" value="SusD"/>
    <property type="match status" value="1"/>
</dbReference>
<evidence type="ECO:0000256" key="1">
    <source>
        <dbReference type="ARBA" id="ARBA00004442"/>
    </source>
</evidence>
<dbReference type="Proteomes" id="UP000246099">
    <property type="component" value="Chromosome"/>
</dbReference>
<accession>A0ABM6WDX1</accession>
<keyword evidence="4" id="KW-0472">Membrane</keyword>
<comment type="similarity">
    <text evidence="2">Belongs to the SusD family.</text>
</comment>
<dbReference type="EMBL" id="CP029600">
    <property type="protein sequence ID" value="AWO02050.1"/>
    <property type="molecule type" value="Genomic_DNA"/>
</dbReference>
<dbReference type="SUPFAM" id="SSF48452">
    <property type="entry name" value="TPR-like"/>
    <property type="match status" value="1"/>
</dbReference>
<dbReference type="Pfam" id="PF14322">
    <property type="entry name" value="SusD-like_3"/>
    <property type="match status" value="1"/>
</dbReference>
<evidence type="ECO:0000259" key="6">
    <source>
        <dbReference type="Pfam" id="PF07980"/>
    </source>
</evidence>
<gene>
    <name evidence="8" type="ORF">DLD77_10260</name>
</gene>
<dbReference type="InterPro" id="IPR033985">
    <property type="entry name" value="SusD-like_N"/>
</dbReference>
<reference evidence="8 9" key="1">
    <citation type="submission" date="2018-05" db="EMBL/GenBank/DDBJ databases">
        <title>Chitinophaga sp. nov., isolated from rhizosphere soil of Alhagi.</title>
        <authorList>
            <person name="Liu Y."/>
        </authorList>
    </citation>
    <scope>NUCLEOTIDE SEQUENCE [LARGE SCALE GENOMIC DNA]</scope>
    <source>
        <strain evidence="8 9">T22</strain>
    </source>
</reference>
<evidence type="ECO:0000313" key="8">
    <source>
        <dbReference type="EMBL" id="AWO02050.1"/>
    </source>
</evidence>
<evidence type="ECO:0000256" key="4">
    <source>
        <dbReference type="ARBA" id="ARBA00023136"/>
    </source>
</evidence>
<dbReference type="InterPro" id="IPR011990">
    <property type="entry name" value="TPR-like_helical_dom_sf"/>
</dbReference>
<dbReference type="InterPro" id="IPR012944">
    <property type="entry name" value="SusD_RagB_dom"/>
</dbReference>
<dbReference type="Gene3D" id="1.25.40.390">
    <property type="match status" value="1"/>
</dbReference>
<name>A0ABM6WDX1_9BACT</name>